<organism evidence="1 2">
    <name type="scientific">Streptomyces niveus</name>
    <name type="common">Streptomyces spheroides</name>
    <dbReference type="NCBI Taxonomy" id="193462"/>
    <lineage>
        <taxon>Bacteria</taxon>
        <taxon>Bacillati</taxon>
        <taxon>Actinomycetota</taxon>
        <taxon>Actinomycetes</taxon>
        <taxon>Kitasatosporales</taxon>
        <taxon>Streptomycetaceae</taxon>
        <taxon>Streptomyces</taxon>
    </lineage>
</organism>
<evidence type="ECO:0000313" key="2">
    <source>
        <dbReference type="Proteomes" id="UP001432209"/>
    </source>
</evidence>
<reference evidence="1" key="1">
    <citation type="submission" date="2022-10" db="EMBL/GenBank/DDBJ databases">
        <title>The complete genomes of actinobacterial strains from the NBC collection.</title>
        <authorList>
            <person name="Joergensen T.S."/>
            <person name="Alvarez Arevalo M."/>
            <person name="Sterndorff E.B."/>
            <person name="Faurdal D."/>
            <person name="Vuksanovic O."/>
            <person name="Mourched A.-S."/>
            <person name="Charusanti P."/>
            <person name="Shaw S."/>
            <person name="Blin K."/>
            <person name="Weber T."/>
        </authorList>
    </citation>
    <scope>NUCLEOTIDE SEQUENCE</scope>
    <source>
        <strain evidence="1">NBC_01432</strain>
    </source>
</reference>
<sequence>MRNGLNITGVSESVHEYRDNPEEAVSDFRVVTPLPAPGEDIAVSRTLALRDGTYRIARDFTLRHRLTLDGGSGDPTPAESMLAAVAACVLTTKINGFTSRGVSLNSLRTTARARLPLGADGAPAPGAVLDALSWSTDIDCDAPTATLRSINELVGAFSPNHQSALDSSPVEVTVTVHGPGGSEVFPVEWAPASPAETDGRAVAAEADVVWEDGSESAYTTSLTADGETRTTDPLVVDQAKQMLGIDKGPNSQEILLAALTAEVAGLLRRDPALIPVTGARLYGSGRLDTRGMLNVVREVPSRFHDLRLDLAVDGDPAHGRALAAALGAALSRAVLPATLLARLTVAVEMTRDGRQEVSGLTTLAQTEAVRDEVTRRQLVAEQG</sequence>
<dbReference type="InterPro" id="IPR052924">
    <property type="entry name" value="OsmC/Ohr_hydroprdx_reductase"/>
</dbReference>
<dbReference type="Gene3D" id="3.30.300.20">
    <property type="match status" value="2"/>
</dbReference>
<dbReference type="EMBL" id="CP109495">
    <property type="protein sequence ID" value="WUX52636.1"/>
    <property type="molecule type" value="Genomic_DNA"/>
</dbReference>
<dbReference type="InterPro" id="IPR015946">
    <property type="entry name" value="KH_dom-like_a/b"/>
</dbReference>
<dbReference type="PANTHER" id="PTHR35368:SF1">
    <property type="entry name" value="HYDROPEROXIDE REDUCTASE"/>
    <property type="match status" value="1"/>
</dbReference>
<evidence type="ECO:0000313" key="1">
    <source>
        <dbReference type="EMBL" id="WUX52636.1"/>
    </source>
</evidence>
<dbReference type="RefSeq" id="WP_329076286.1">
    <property type="nucleotide sequence ID" value="NZ_CP109495.1"/>
</dbReference>
<dbReference type="Proteomes" id="UP001432209">
    <property type="component" value="Chromosome"/>
</dbReference>
<dbReference type="InterPro" id="IPR036102">
    <property type="entry name" value="OsmC/Ohrsf"/>
</dbReference>
<proteinExistence type="predicted"/>
<dbReference type="PANTHER" id="PTHR35368">
    <property type="entry name" value="HYDROPEROXIDE REDUCTASE"/>
    <property type="match status" value="1"/>
</dbReference>
<gene>
    <name evidence="1" type="ORF">OG442_14435</name>
</gene>
<keyword evidence="2" id="KW-1185">Reference proteome</keyword>
<protein>
    <submittedName>
        <fullName evidence="1">OsmC family protein</fullName>
    </submittedName>
</protein>
<accession>A0ABZ2A2Z0</accession>
<dbReference type="SUPFAM" id="SSF82784">
    <property type="entry name" value="OsmC-like"/>
    <property type="match status" value="2"/>
</dbReference>
<name>A0ABZ2A2Z0_STRNV</name>